<evidence type="ECO:0000259" key="1">
    <source>
        <dbReference type="PROSITE" id="PS51742"/>
    </source>
</evidence>
<keyword evidence="3" id="KW-1185">Reference proteome</keyword>
<gene>
    <name evidence="2" type="ORF">ACFFP0_12630</name>
</gene>
<dbReference type="RefSeq" id="WP_377261288.1">
    <property type="nucleotide sequence ID" value="NZ_JBHMAA010000014.1"/>
</dbReference>
<evidence type="ECO:0000313" key="3">
    <source>
        <dbReference type="Proteomes" id="UP001589692"/>
    </source>
</evidence>
<protein>
    <submittedName>
        <fullName evidence="2">PCC domain-containing protein</fullName>
    </submittedName>
</protein>
<evidence type="ECO:0000313" key="2">
    <source>
        <dbReference type="EMBL" id="MFB9949702.1"/>
    </source>
</evidence>
<name>A0ABV6AIJ6_9HYPH</name>
<dbReference type="Proteomes" id="UP001589692">
    <property type="component" value="Unassembled WGS sequence"/>
</dbReference>
<organism evidence="2 3">
    <name type="scientific">Rhizobium puerariae</name>
    <dbReference type="NCBI Taxonomy" id="1585791"/>
    <lineage>
        <taxon>Bacteria</taxon>
        <taxon>Pseudomonadati</taxon>
        <taxon>Pseudomonadota</taxon>
        <taxon>Alphaproteobacteria</taxon>
        <taxon>Hyphomicrobiales</taxon>
        <taxon>Rhizobiaceae</taxon>
        <taxon>Rhizobium/Agrobacterium group</taxon>
        <taxon>Rhizobium</taxon>
    </lineage>
</organism>
<comment type="caution">
    <text evidence="2">The sequence shown here is derived from an EMBL/GenBank/DDBJ whole genome shotgun (WGS) entry which is preliminary data.</text>
</comment>
<dbReference type="InterPro" id="IPR005175">
    <property type="entry name" value="PPC_dom"/>
</dbReference>
<dbReference type="Gene3D" id="3.30.1330.80">
    <property type="entry name" value="Hypothetical protein, similar to alpha- acetolactate decarboxylase, domain 2"/>
    <property type="match status" value="1"/>
</dbReference>
<reference evidence="2 3" key="1">
    <citation type="submission" date="2024-09" db="EMBL/GenBank/DDBJ databases">
        <authorList>
            <person name="Sun Q."/>
            <person name="Mori K."/>
        </authorList>
    </citation>
    <scope>NUCLEOTIDE SEQUENCE [LARGE SCALE GENOMIC DNA]</scope>
    <source>
        <strain evidence="2 3">TBRC 4938</strain>
    </source>
</reference>
<dbReference type="Pfam" id="PF03479">
    <property type="entry name" value="PCC"/>
    <property type="match status" value="1"/>
</dbReference>
<sequence length="160" mass="16768">MGHVLPFESVVSEPIPVHGYGSVAATFDSVADPETNFTLFSVAGESGEGSGILLRVRPNEDVAAALEDICAMHGIENARIHGIGSINEPVFEDGRRVACPATEIAIENGVLARKTKGLCATLDAAVVDTDGVIHHGRLVRGDNPVGVTFELVIVGKQGER</sequence>
<feature type="domain" description="PPC" evidence="1">
    <location>
        <begin position="46"/>
        <end position="160"/>
    </location>
</feature>
<dbReference type="EMBL" id="JBHMAA010000014">
    <property type="protein sequence ID" value="MFB9949702.1"/>
    <property type="molecule type" value="Genomic_DNA"/>
</dbReference>
<proteinExistence type="predicted"/>
<dbReference type="SUPFAM" id="SSF117856">
    <property type="entry name" value="AF0104/ALDC/Ptd012-like"/>
    <property type="match status" value="1"/>
</dbReference>
<accession>A0ABV6AIJ6</accession>
<dbReference type="PROSITE" id="PS51742">
    <property type="entry name" value="PPC"/>
    <property type="match status" value="1"/>
</dbReference>